<gene>
    <name evidence="6" type="ORF">HJG52_07375</name>
</gene>
<evidence type="ECO:0000256" key="4">
    <source>
        <dbReference type="ARBA" id="ARBA00023163"/>
    </source>
</evidence>
<evidence type="ECO:0000256" key="1">
    <source>
        <dbReference type="ARBA" id="ARBA00009437"/>
    </source>
</evidence>
<protein>
    <submittedName>
        <fullName evidence="6">LysR family transcriptional regulator</fullName>
    </submittedName>
</protein>
<dbReference type="Gene3D" id="3.40.190.290">
    <property type="match status" value="1"/>
</dbReference>
<dbReference type="FunFam" id="1.10.10.10:FF:000001">
    <property type="entry name" value="LysR family transcriptional regulator"/>
    <property type="match status" value="1"/>
</dbReference>
<evidence type="ECO:0000259" key="5">
    <source>
        <dbReference type="PROSITE" id="PS50931"/>
    </source>
</evidence>
<dbReference type="CDD" id="cd05466">
    <property type="entry name" value="PBP2_LTTR_substrate"/>
    <property type="match status" value="1"/>
</dbReference>
<dbReference type="Pfam" id="PF00126">
    <property type="entry name" value="HTH_1"/>
    <property type="match status" value="1"/>
</dbReference>
<dbReference type="Gene3D" id="1.10.10.10">
    <property type="entry name" value="Winged helix-like DNA-binding domain superfamily/Winged helix DNA-binding domain"/>
    <property type="match status" value="1"/>
</dbReference>
<keyword evidence="3" id="KW-0238">DNA-binding</keyword>
<dbReference type="InterPro" id="IPR036390">
    <property type="entry name" value="WH_DNA-bd_sf"/>
</dbReference>
<dbReference type="InterPro" id="IPR000847">
    <property type="entry name" value="LysR_HTH_N"/>
</dbReference>
<organism evidence="6 7">
    <name type="scientific">Knoellia koreensis</name>
    <dbReference type="NCBI Taxonomy" id="2730921"/>
    <lineage>
        <taxon>Bacteria</taxon>
        <taxon>Bacillati</taxon>
        <taxon>Actinomycetota</taxon>
        <taxon>Actinomycetes</taxon>
        <taxon>Micrococcales</taxon>
        <taxon>Intrasporangiaceae</taxon>
        <taxon>Knoellia</taxon>
    </lineage>
</organism>
<dbReference type="Proteomes" id="UP000588586">
    <property type="component" value="Unassembled WGS sequence"/>
</dbReference>
<dbReference type="AlphaFoldDB" id="A0A849H7X0"/>
<name>A0A849H7X0_9MICO</name>
<dbReference type="PROSITE" id="PS50931">
    <property type="entry name" value="HTH_LYSR"/>
    <property type="match status" value="1"/>
</dbReference>
<comment type="similarity">
    <text evidence="1">Belongs to the LysR transcriptional regulatory family.</text>
</comment>
<dbReference type="InterPro" id="IPR036388">
    <property type="entry name" value="WH-like_DNA-bd_sf"/>
</dbReference>
<comment type="caution">
    <text evidence="6">The sequence shown here is derived from an EMBL/GenBank/DDBJ whole genome shotgun (WGS) entry which is preliminary data.</text>
</comment>
<keyword evidence="2" id="KW-0805">Transcription regulation</keyword>
<dbReference type="RefSeq" id="WP_171242806.1">
    <property type="nucleotide sequence ID" value="NZ_JABEPQ010000001.1"/>
</dbReference>
<sequence>MLVRQLEYLVALSREGHFARAAEACHVSQPALSAGIRKLESELGVQVVLRGQRFEGFTPEGLEVLRWAQRVVADQEALQQTLTSMRTGLTGTLRIGAIPTALGIAAQLTTPLRAAHELVRFSIESLTSREIVAKLNDFDIDVGLTYVDGEPLGRVRVIPLYRERYVFLTPVDGAFAGRTSVTWPEAADTPLCLLVPSMQNRRIIDGYFADHGLSVTPVVETDTVSAMYAHLAVMKLSTIAPFSWIKSFGPPPGAMVLRLPRPRRARHVGLVLAGRGRESLLTSALVETAQGLDLDRQLGTAMRRLLAELEPAEPAADPSADR</sequence>
<dbReference type="InterPro" id="IPR050950">
    <property type="entry name" value="HTH-type_LysR_regulators"/>
</dbReference>
<dbReference type="Pfam" id="PF03466">
    <property type="entry name" value="LysR_substrate"/>
    <property type="match status" value="1"/>
</dbReference>
<accession>A0A849H7X0</accession>
<dbReference type="PANTHER" id="PTHR30419:SF31">
    <property type="entry name" value="BLR3139 PROTEIN"/>
    <property type="match status" value="1"/>
</dbReference>
<evidence type="ECO:0000256" key="2">
    <source>
        <dbReference type="ARBA" id="ARBA00023015"/>
    </source>
</evidence>
<dbReference type="InterPro" id="IPR005119">
    <property type="entry name" value="LysR_subst-bd"/>
</dbReference>
<dbReference type="GO" id="GO:0003700">
    <property type="term" value="F:DNA-binding transcription factor activity"/>
    <property type="evidence" value="ECO:0007669"/>
    <property type="project" value="InterPro"/>
</dbReference>
<feature type="domain" description="HTH lysR-type" evidence="5">
    <location>
        <begin position="1"/>
        <end position="58"/>
    </location>
</feature>
<dbReference type="PANTHER" id="PTHR30419">
    <property type="entry name" value="HTH-TYPE TRANSCRIPTIONAL REGULATOR YBHD"/>
    <property type="match status" value="1"/>
</dbReference>
<dbReference type="SUPFAM" id="SSF46785">
    <property type="entry name" value="Winged helix' DNA-binding domain"/>
    <property type="match status" value="1"/>
</dbReference>
<dbReference type="PRINTS" id="PR00039">
    <property type="entry name" value="HTHLYSR"/>
</dbReference>
<reference evidence="6 7" key="1">
    <citation type="submission" date="2020-04" db="EMBL/GenBank/DDBJ databases">
        <title>Knoellia sp. isolate from air conditioner.</title>
        <authorList>
            <person name="Chea S."/>
            <person name="Kim D.-U."/>
        </authorList>
    </citation>
    <scope>NUCLEOTIDE SEQUENCE [LARGE SCALE GENOMIC DNA]</scope>
    <source>
        <strain evidence="6 7">DB2414S</strain>
    </source>
</reference>
<proteinExistence type="inferred from homology"/>
<dbReference type="GO" id="GO:0003677">
    <property type="term" value="F:DNA binding"/>
    <property type="evidence" value="ECO:0007669"/>
    <property type="project" value="UniProtKB-KW"/>
</dbReference>
<dbReference type="SUPFAM" id="SSF53850">
    <property type="entry name" value="Periplasmic binding protein-like II"/>
    <property type="match status" value="1"/>
</dbReference>
<evidence type="ECO:0000313" key="7">
    <source>
        <dbReference type="Proteomes" id="UP000588586"/>
    </source>
</evidence>
<dbReference type="GO" id="GO:0005829">
    <property type="term" value="C:cytosol"/>
    <property type="evidence" value="ECO:0007669"/>
    <property type="project" value="TreeGrafter"/>
</dbReference>
<keyword evidence="4" id="KW-0804">Transcription</keyword>
<dbReference type="EMBL" id="JABEPQ010000001">
    <property type="protein sequence ID" value="NNM45826.1"/>
    <property type="molecule type" value="Genomic_DNA"/>
</dbReference>
<evidence type="ECO:0000313" key="6">
    <source>
        <dbReference type="EMBL" id="NNM45826.1"/>
    </source>
</evidence>
<evidence type="ECO:0000256" key="3">
    <source>
        <dbReference type="ARBA" id="ARBA00023125"/>
    </source>
</evidence>
<keyword evidence="7" id="KW-1185">Reference proteome</keyword>